<feature type="domain" description="Rieske" evidence="6">
    <location>
        <begin position="44"/>
        <end position="150"/>
    </location>
</feature>
<dbReference type="CDD" id="cd03467">
    <property type="entry name" value="Rieske"/>
    <property type="match status" value="1"/>
</dbReference>
<dbReference type="InterPro" id="IPR036922">
    <property type="entry name" value="Rieske_2Fe-2S_sf"/>
</dbReference>
<evidence type="ECO:0000256" key="2">
    <source>
        <dbReference type="ARBA" id="ARBA00022723"/>
    </source>
</evidence>
<evidence type="ECO:0000256" key="1">
    <source>
        <dbReference type="ARBA" id="ARBA00022714"/>
    </source>
</evidence>
<keyword evidence="3" id="KW-0408">Iron</keyword>
<gene>
    <name evidence="7" type="ORF">PHMEG_00041012</name>
</gene>
<dbReference type="InterPro" id="IPR017941">
    <property type="entry name" value="Rieske_2Fe-2S"/>
</dbReference>
<keyword evidence="1" id="KW-0001">2Fe-2S</keyword>
<proteinExistence type="predicted"/>
<dbReference type="Gene3D" id="2.102.10.10">
    <property type="entry name" value="Rieske [2Fe-2S] iron-sulphur domain"/>
    <property type="match status" value="1"/>
</dbReference>
<dbReference type="Pfam" id="PF00355">
    <property type="entry name" value="Rieske"/>
    <property type="match status" value="1"/>
</dbReference>
<dbReference type="GO" id="GO:0046872">
    <property type="term" value="F:metal ion binding"/>
    <property type="evidence" value="ECO:0007669"/>
    <property type="project" value="UniProtKB-KW"/>
</dbReference>
<evidence type="ECO:0000256" key="5">
    <source>
        <dbReference type="SAM" id="MobiDB-lite"/>
    </source>
</evidence>
<reference evidence="8" key="1">
    <citation type="submission" date="2017-03" db="EMBL/GenBank/DDBJ databases">
        <title>Phytopthora megakarya and P. palmivora, two closely related causual agents of cacao black pod achieved similar genome size and gene model numbers by different mechanisms.</title>
        <authorList>
            <person name="Ali S."/>
            <person name="Shao J."/>
            <person name="Larry D.J."/>
            <person name="Kronmiller B."/>
            <person name="Shen D."/>
            <person name="Strem M.D."/>
            <person name="Melnick R.L."/>
            <person name="Guiltinan M.J."/>
            <person name="Tyler B.M."/>
            <person name="Meinhardt L.W."/>
            <person name="Bailey B.A."/>
        </authorList>
    </citation>
    <scope>NUCLEOTIDE SEQUENCE [LARGE SCALE GENOMIC DNA]</scope>
    <source>
        <strain evidence="8">zdho120</strain>
    </source>
</reference>
<evidence type="ECO:0000259" key="6">
    <source>
        <dbReference type="PROSITE" id="PS51296"/>
    </source>
</evidence>
<dbReference type="AlphaFoldDB" id="A0A225UDQ1"/>
<organism evidence="7 8">
    <name type="scientific">Phytophthora megakarya</name>
    <dbReference type="NCBI Taxonomy" id="4795"/>
    <lineage>
        <taxon>Eukaryota</taxon>
        <taxon>Sar</taxon>
        <taxon>Stramenopiles</taxon>
        <taxon>Oomycota</taxon>
        <taxon>Peronosporomycetes</taxon>
        <taxon>Peronosporales</taxon>
        <taxon>Peronosporaceae</taxon>
        <taxon>Phytophthora</taxon>
    </lineage>
</organism>
<name>A0A225UDQ1_9STRA</name>
<dbReference type="OrthoDB" id="68627at2759"/>
<dbReference type="EMBL" id="NBNE01022064">
    <property type="protein sequence ID" value="OWY90726.1"/>
    <property type="molecule type" value="Genomic_DNA"/>
</dbReference>
<evidence type="ECO:0000313" key="7">
    <source>
        <dbReference type="EMBL" id="OWY90726.1"/>
    </source>
</evidence>
<feature type="compositionally biased region" description="Basic and acidic residues" evidence="5">
    <location>
        <begin position="41"/>
        <end position="54"/>
    </location>
</feature>
<dbReference type="PANTHER" id="PTHR40261">
    <property type="match status" value="1"/>
</dbReference>
<evidence type="ECO:0000256" key="3">
    <source>
        <dbReference type="ARBA" id="ARBA00023004"/>
    </source>
</evidence>
<comment type="caution">
    <text evidence="7">The sequence shown here is derived from an EMBL/GenBank/DDBJ whole genome shotgun (WGS) entry which is preliminary data.</text>
</comment>
<protein>
    <submittedName>
        <fullName evidence="7">Rieske (2Fe-2S) domain protein</fullName>
    </submittedName>
</protein>
<accession>A0A225UDQ1</accession>
<dbReference type="GO" id="GO:0051537">
    <property type="term" value="F:2 iron, 2 sulfur cluster binding"/>
    <property type="evidence" value="ECO:0007669"/>
    <property type="project" value="UniProtKB-KW"/>
</dbReference>
<keyword evidence="4" id="KW-0411">Iron-sulfur</keyword>
<dbReference type="Proteomes" id="UP000198211">
    <property type="component" value="Unassembled WGS sequence"/>
</dbReference>
<dbReference type="PANTHER" id="PTHR40261:SF1">
    <property type="entry name" value="RIESKE DOMAIN-CONTAINING PROTEIN"/>
    <property type="match status" value="1"/>
</dbReference>
<keyword evidence="2" id="KW-0479">Metal-binding</keyword>
<dbReference type="PROSITE" id="PS51296">
    <property type="entry name" value="RIESKE"/>
    <property type="match status" value="1"/>
</dbReference>
<sequence>MFMTQSVRVFSTAATGRRVLCSLQELQNLHGKGIKFPLHSPEPKEAAPEADAKKSTKPRRRRDLLTTGFVFFNEKTQQPRAFVNRCPHAMLELDFDDSDFFCEGFIHCKVHAAFFDPDTGMCLQGPISSRKALKGLDELQVEVDGKQVVLLNDQARLTSLTTYNSQEHDAYKREKQRELAEALAKRSGTSEIEEMQQRLHEKTMARLKNYEQMDQVAFNKAKKK</sequence>
<keyword evidence="8" id="KW-1185">Reference proteome</keyword>
<feature type="region of interest" description="Disordered" evidence="5">
    <location>
        <begin position="34"/>
        <end position="59"/>
    </location>
</feature>
<evidence type="ECO:0000256" key="4">
    <source>
        <dbReference type="ARBA" id="ARBA00023014"/>
    </source>
</evidence>
<evidence type="ECO:0000313" key="8">
    <source>
        <dbReference type="Proteomes" id="UP000198211"/>
    </source>
</evidence>
<dbReference type="SUPFAM" id="SSF50022">
    <property type="entry name" value="ISP domain"/>
    <property type="match status" value="1"/>
</dbReference>